<evidence type="ECO:0000313" key="2">
    <source>
        <dbReference type="EMBL" id="KAJ9601016.1"/>
    </source>
</evidence>
<keyword evidence="1" id="KW-0812">Transmembrane</keyword>
<sequence>ETAALHIMTVLFWNMFSEKYLILQLMAIYENCLGCQIYYRNIFSKIMKEILGAIGGMAVFVIVTFPG</sequence>
<dbReference type="AlphaFoldDB" id="A0AAD8ESU3"/>
<evidence type="ECO:0000256" key="1">
    <source>
        <dbReference type="SAM" id="Phobius"/>
    </source>
</evidence>
<dbReference type="Proteomes" id="UP001233999">
    <property type="component" value="Unassembled WGS sequence"/>
</dbReference>
<keyword evidence="3" id="KW-1185">Reference proteome</keyword>
<gene>
    <name evidence="2" type="ORF">L9F63_000854</name>
</gene>
<protein>
    <submittedName>
        <fullName evidence="2">Uncharacterized protein</fullName>
    </submittedName>
</protein>
<organism evidence="2 3">
    <name type="scientific">Diploptera punctata</name>
    <name type="common">Pacific beetle cockroach</name>
    <dbReference type="NCBI Taxonomy" id="6984"/>
    <lineage>
        <taxon>Eukaryota</taxon>
        <taxon>Metazoa</taxon>
        <taxon>Ecdysozoa</taxon>
        <taxon>Arthropoda</taxon>
        <taxon>Hexapoda</taxon>
        <taxon>Insecta</taxon>
        <taxon>Pterygota</taxon>
        <taxon>Neoptera</taxon>
        <taxon>Polyneoptera</taxon>
        <taxon>Dictyoptera</taxon>
        <taxon>Blattodea</taxon>
        <taxon>Blaberoidea</taxon>
        <taxon>Blaberidae</taxon>
        <taxon>Diplopterinae</taxon>
        <taxon>Diploptera</taxon>
    </lineage>
</organism>
<name>A0AAD8ESU3_DIPPU</name>
<accession>A0AAD8ESU3</accession>
<feature type="non-terminal residue" evidence="2">
    <location>
        <position position="1"/>
    </location>
</feature>
<dbReference type="EMBL" id="JASPKZ010000038">
    <property type="protein sequence ID" value="KAJ9601016.1"/>
    <property type="molecule type" value="Genomic_DNA"/>
</dbReference>
<feature type="non-terminal residue" evidence="2">
    <location>
        <position position="67"/>
    </location>
</feature>
<comment type="caution">
    <text evidence="2">The sequence shown here is derived from an EMBL/GenBank/DDBJ whole genome shotgun (WGS) entry which is preliminary data.</text>
</comment>
<proteinExistence type="predicted"/>
<feature type="transmembrane region" description="Helical" evidence="1">
    <location>
        <begin position="46"/>
        <end position="65"/>
    </location>
</feature>
<feature type="transmembrane region" description="Helical" evidence="1">
    <location>
        <begin position="20"/>
        <end position="39"/>
    </location>
</feature>
<keyword evidence="1" id="KW-0472">Membrane</keyword>
<keyword evidence="1" id="KW-1133">Transmembrane helix</keyword>
<reference evidence="2" key="2">
    <citation type="submission" date="2023-05" db="EMBL/GenBank/DDBJ databases">
        <authorList>
            <person name="Fouks B."/>
        </authorList>
    </citation>
    <scope>NUCLEOTIDE SEQUENCE</scope>
    <source>
        <strain evidence="2">Stay&amp;Tobe</strain>
        <tissue evidence="2">Testes</tissue>
    </source>
</reference>
<evidence type="ECO:0000313" key="3">
    <source>
        <dbReference type="Proteomes" id="UP001233999"/>
    </source>
</evidence>
<reference evidence="2" key="1">
    <citation type="journal article" date="2023" name="IScience">
        <title>Live-bearing cockroach genome reveals convergent evolutionary mechanisms linked to viviparity in insects and beyond.</title>
        <authorList>
            <person name="Fouks B."/>
            <person name="Harrison M.C."/>
            <person name="Mikhailova A.A."/>
            <person name="Marchal E."/>
            <person name="English S."/>
            <person name="Carruthers M."/>
            <person name="Jennings E.C."/>
            <person name="Chiamaka E.L."/>
            <person name="Frigard R.A."/>
            <person name="Pippel M."/>
            <person name="Attardo G.M."/>
            <person name="Benoit J.B."/>
            <person name="Bornberg-Bauer E."/>
            <person name="Tobe S.S."/>
        </authorList>
    </citation>
    <scope>NUCLEOTIDE SEQUENCE</scope>
    <source>
        <strain evidence="2">Stay&amp;Tobe</strain>
    </source>
</reference>